<dbReference type="InterPro" id="IPR051058">
    <property type="entry name" value="GDSL_Est/Lipase"/>
</dbReference>
<dbReference type="SUPFAM" id="SSF52266">
    <property type="entry name" value="SGNH hydrolase"/>
    <property type="match status" value="1"/>
</dbReference>
<dbReference type="Gene3D" id="3.40.50.1110">
    <property type="entry name" value="SGNH hydrolase"/>
    <property type="match status" value="1"/>
</dbReference>
<dbReference type="CDD" id="cd01846">
    <property type="entry name" value="fatty_acyltransferase_like"/>
    <property type="match status" value="1"/>
</dbReference>
<dbReference type="InterPro" id="IPR036514">
    <property type="entry name" value="SGNH_hydro_sf"/>
</dbReference>
<dbReference type="Pfam" id="PF00657">
    <property type="entry name" value="Lipase_GDSL"/>
    <property type="match status" value="1"/>
</dbReference>
<dbReference type="InterPro" id="IPR001087">
    <property type="entry name" value="GDSL"/>
</dbReference>
<dbReference type="Proteomes" id="UP000800092">
    <property type="component" value="Unassembled WGS sequence"/>
</dbReference>
<dbReference type="OrthoDB" id="1600564at2759"/>
<keyword evidence="1" id="KW-0378">Hydrolase</keyword>
<name>A0A6A6HB13_VIRVR</name>
<gene>
    <name evidence="2" type="ORF">EV356DRAFT_500855</name>
</gene>
<organism evidence="2 3">
    <name type="scientific">Viridothelium virens</name>
    <name type="common">Speckled blister lichen</name>
    <name type="synonym">Trypethelium virens</name>
    <dbReference type="NCBI Taxonomy" id="1048519"/>
    <lineage>
        <taxon>Eukaryota</taxon>
        <taxon>Fungi</taxon>
        <taxon>Dikarya</taxon>
        <taxon>Ascomycota</taxon>
        <taxon>Pezizomycotina</taxon>
        <taxon>Dothideomycetes</taxon>
        <taxon>Dothideomycetes incertae sedis</taxon>
        <taxon>Trypetheliales</taxon>
        <taxon>Trypetheliaceae</taxon>
        <taxon>Viridothelium</taxon>
    </lineage>
</organism>
<dbReference type="EMBL" id="ML991793">
    <property type="protein sequence ID" value="KAF2235232.1"/>
    <property type="molecule type" value="Genomic_DNA"/>
</dbReference>
<protein>
    <submittedName>
        <fullName evidence="2">Carbohydrate esterase family 16 protein</fullName>
    </submittedName>
</protein>
<accession>A0A6A6HB13</accession>
<keyword evidence="3" id="KW-1185">Reference proteome</keyword>
<sequence>MTLASAVAALPLTSSKPPSTLFSSLIVFGDSFSDNGNGSYRITNGTWPADPAYYQGRFSNGPVWVEDVATNLSIPLYDYAVGGATTNNNLVQGYTGPNSSVPVPAVDNQIDAFLADEHHADLSSALVVVLGGLNDIFFNATLQASQSVEAMFTSINKLRANGATSFLTLNYYNASRIPYDHYTTTLNQQQLSNFSASLGTALSTISALESRVAYVDLTPLFAEFDYYGEPAKYGLDEYAAYESCLTGAYGETPTRTLCDDPEKQVFWDEYHPSARVHEVVAGEALKTINAKFAE</sequence>
<dbReference type="GO" id="GO:0016788">
    <property type="term" value="F:hydrolase activity, acting on ester bonds"/>
    <property type="evidence" value="ECO:0007669"/>
    <property type="project" value="InterPro"/>
</dbReference>
<dbReference type="PANTHER" id="PTHR45648:SF22">
    <property type="entry name" value="GDSL LIPASE_ACYLHYDROLASE FAMILY PROTEIN (AFU_ORTHOLOGUE AFUA_4G14700)"/>
    <property type="match status" value="1"/>
</dbReference>
<dbReference type="AlphaFoldDB" id="A0A6A6HB13"/>
<proteinExistence type="predicted"/>
<evidence type="ECO:0000313" key="2">
    <source>
        <dbReference type="EMBL" id="KAF2235232.1"/>
    </source>
</evidence>
<dbReference type="PANTHER" id="PTHR45648">
    <property type="entry name" value="GDSL LIPASE/ACYLHYDROLASE FAMILY PROTEIN (AFU_ORTHOLOGUE AFUA_4G14700)"/>
    <property type="match status" value="1"/>
</dbReference>
<reference evidence="2" key="1">
    <citation type="journal article" date="2020" name="Stud. Mycol.">
        <title>101 Dothideomycetes genomes: a test case for predicting lifestyles and emergence of pathogens.</title>
        <authorList>
            <person name="Haridas S."/>
            <person name="Albert R."/>
            <person name="Binder M."/>
            <person name="Bloem J."/>
            <person name="Labutti K."/>
            <person name="Salamov A."/>
            <person name="Andreopoulos B."/>
            <person name="Baker S."/>
            <person name="Barry K."/>
            <person name="Bills G."/>
            <person name="Bluhm B."/>
            <person name="Cannon C."/>
            <person name="Castanera R."/>
            <person name="Culley D."/>
            <person name="Daum C."/>
            <person name="Ezra D."/>
            <person name="Gonzalez J."/>
            <person name="Henrissat B."/>
            <person name="Kuo A."/>
            <person name="Liang C."/>
            <person name="Lipzen A."/>
            <person name="Lutzoni F."/>
            <person name="Magnuson J."/>
            <person name="Mondo S."/>
            <person name="Nolan M."/>
            <person name="Ohm R."/>
            <person name="Pangilinan J."/>
            <person name="Park H.-J."/>
            <person name="Ramirez L."/>
            <person name="Alfaro M."/>
            <person name="Sun H."/>
            <person name="Tritt A."/>
            <person name="Yoshinaga Y."/>
            <person name="Zwiers L.-H."/>
            <person name="Turgeon B."/>
            <person name="Goodwin S."/>
            <person name="Spatafora J."/>
            <person name="Crous P."/>
            <person name="Grigoriev I."/>
        </authorList>
    </citation>
    <scope>NUCLEOTIDE SEQUENCE</scope>
    <source>
        <strain evidence="2">Tuck. ex Michener</strain>
    </source>
</reference>
<evidence type="ECO:0000256" key="1">
    <source>
        <dbReference type="ARBA" id="ARBA00022801"/>
    </source>
</evidence>
<evidence type="ECO:0000313" key="3">
    <source>
        <dbReference type="Proteomes" id="UP000800092"/>
    </source>
</evidence>